<dbReference type="Pfam" id="PF11148">
    <property type="entry name" value="DUF2922"/>
    <property type="match status" value="1"/>
</dbReference>
<dbReference type="InterPro" id="IPR021321">
    <property type="entry name" value="DUF2922"/>
</dbReference>
<dbReference type="PATRIC" id="fig|1423783.4.peg.734"/>
<organism evidence="1 2">
    <name type="scientific">Lacticaseibacillus pantheris DSM 15945 = JCM 12539 = NBRC 106106</name>
    <dbReference type="NCBI Taxonomy" id="1423783"/>
    <lineage>
        <taxon>Bacteria</taxon>
        <taxon>Bacillati</taxon>
        <taxon>Bacillota</taxon>
        <taxon>Bacilli</taxon>
        <taxon>Lactobacillales</taxon>
        <taxon>Lactobacillaceae</taxon>
        <taxon>Lacticaseibacillus</taxon>
    </lineage>
</organism>
<dbReference type="STRING" id="1423783.FC50_GL000709"/>
<name>A0A0R1TZ15_9LACO</name>
<dbReference type="Proteomes" id="UP000051922">
    <property type="component" value="Unassembled WGS sequence"/>
</dbReference>
<dbReference type="RefSeq" id="WP_054648621.1">
    <property type="nucleotide sequence ID" value="NZ_AZFJ01000044.1"/>
</dbReference>
<accession>A0A0R1TZ15</accession>
<evidence type="ECO:0008006" key="3">
    <source>
        <dbReference type="Google" id="ProtNLM"/>
    </source>
</evidence>
<dbReference type="EMBL" id="AZFJ01000044">
    <property type="protein sequence ID" value="KRL86463.1"/>
    <property type="molecule type" value="Genomic_DNA"/>
</dbReference>
<reference evidence="1 2" key="1">
    <citation type="journal article" date="2015" name="Genome Announc.">
        <title>Expanding the biotechnology potential of lactobacilli through comparative genomics of 213 strains and associated genera.</title>
        <authorList>
            <person name="Sun Z."/>
            <person name="Harris H.M."/>
            <person name="McCann A."/>
            <person name="Guo C."/>
            <person name="Argimon S."/>
            <person name="Zhang W."/>
            <person name="Yang X."/>
            <person name="Jeffery I.B."/>
            <person name="Cooney J.C."/>
            <person name="Kagawa T.F."/>
            <person name="Liu W."/>
            <person name="Song Y."/>
            <person name="Salvetti E."/>
            <person name="Wrobel A."/>
            <person name="Rasinkangas P."/>
            <person name="Parkhill J."/>
            <person name="Rea M.C."/>
            <person name="O'Sullivan O."/>
            <person name="Ritari J."/>
            <person name="Douillard F.P."/>
            <person name="Paul Ross R."/>
            <person name="Yang R."/>
            <person name="Briner A.E."/>
            <person name="Felis G.E."/>
            <person name="de Vos W.M."/>
            <person name="Barrangou R."/>
            <person name="Klaenhammer T.R."/>
            <person name="Caufield P.W."/>
            <person name="Cui Y."/>
            <person name="Zhang H."/>
            <person name="O'Toole P.W."/>
        </authorList>
    </citation>
    <scope>NUCLEOTIDE SEQUENCE [LARGE SCALE GENOMIC DNA]</scope>
    <source>
        <strain evidence="1 2">DSM 15945</strain>
    </source>
</reference>
<sequence length="76" mass="8403">MRSLSFTFKTAANKSKTLRLSAYSGDLSADAAQKFMTALIDSDQFYREGVKQYATPVSARMIDTTSEDIWVAEPTA</sequence>
<evidence type="ECO:0000313" key="1">
    <source>
        <dbReference type="EMBL" id="KRL86463.1"/>
    </source>
</evidence>
<evidence type="ECO:0000313" key="2">
    <source>
        <dbReference type="Proteomes" id="UP000051922"/>
    </source>
</evidence>
<gene>
    <name evidence="1" type="ORF">FC50_GL000709</name>
</gene>
<proteinExistence type="predicted"/>
<protein>
    <recommendedName>
        <fullName evidence="3">DUF2922 domain-containing protein</fullName>
    </recommendedName>
</protein>
<comment type="caution">
    <text evidence="1">The sequence shown here is derived from an EMBL/GenBank/DDBJ whole genome shotgun (WGS) entry which is preliminary data.</text>
</comment>
<keyword evidence="2" id="KW-1185">Reference proteome</keyword>
<dbReference type="AlphaFoldDB" id="A0A0R1TZ15"/>
<dbReference type="OrthoDB" id="2319529at2"/>